<evidence type="ECO:0000313" key="2">
    <source>
        <dbReference type="EMBL" id="CAG7563968.1"/>
    </source>
</evidence>
<proteinExistence type="predicted"/>
<gene>
    <name evidence="2" type="ORF">FEQUK3_LOCUS9683</name>
</gene>
<evidence type="ECO:0000256" key="1">
    <source>
        <dbReference type="SAM" id="MobiDB-lite"/>
    </source>
</evidence>
<feature type="compositionally biased region" description="Basic residues" evidence="1">
    <location>
        <begin position="78"/>
        <end position="94"/>
    </location>
</feature>
<organism evidence="2 3">
    <name type="scientific">Fusarium equiseti</name>
    <name type="common">Fusarium scirpi</name>
    <dbReference type="NCBI Taxonomy" id="61235"/>
    <lineage>
        <taxon>Eukaryota</taxon>
        <taxon>Fungi</taxon>
        <taxon>Dikarya</taxon>
        <taxon>Ascomycota</taxon>
        <taxon>Pezizomycotina</taxon>
        <taxon>Sordariomycetes</taxon>
        <taxon>Hypocreomycetidae</taxon>
        <taxon>Hypocreales</taxon>
        <taxon>Nectriaceae</taxon>
        <taxon>Fusarium</taxon>
        <taxon>Fusarium incarnatum-equiseti species complex</taxon>
    </lineage>
</organism>
<sequence length="167" mass="18820">MSELSTPKANAWTDEAKCELLLRIIAQLKSDGKGINWNEIQMEGRTMKSLQNQWTAFNKRIESIKQTNADSPPPPKKTPGRKRAPKAKIPKTPKHVGSDEEDEDYGSITPRKRRVPSKYLCLSVGFDSPFTDYEKELEPDTESPESAAKAIKMELNETIKSENDGEI</sequence>
<accession>A0A8J2JAL6</accession>
<evidence type="ECO:0000313" key="3">
    <source>
        <dbReference type="Proteomes" id="UP000693738"/>
    </source>
</evidence>
<dbReference type="AlphaFoldDB" id="A0A8J2JAL6"/>
<protein>
    <recommendedName>
        <fullName evidence="4">Myb-like domain-containing protein</fullName>
    </recommendedName>
</protein>
<dbReference type="EMBL" id="CAJSTJ010000162">
    <property type="protein sequence ID" value="CAG7563968.1"/>
    <property type="molecule type" value="Genomic_DNA"/>
</dbReference>
<evidence type="ECO:0008006" key="4">
    <source>
        <dbReference type="Google" id="ProtNLM"/>
    </source>
</evidence>
<feature type="region of interest" description="Disordered" evidence="1">
    <location>
        <begin position="59"/>
        <end position="110"/>
    </location>
</feature>
<comment type="caution">
    <text evidence="2">The sequence shown here is derived from an EMBL/GenBank/DDBJ whole genome shotgun (WGS) entry which is preliminary data.</text>
</comment>
<name>A0A8J2JAL6_FUSEQ</name>
<dbReference type="Proteomes" id="UP000693738">
    <property type="component" value="Unassembled WGS sequence"/>
</dbReference>
<reference evidence="2" key="1">
    <citation type="submission" date="2021-05" db="EMBL/GenBank/DDBJ databases">
        <authorList>
            <person name="Khan N."/>
        </authorList>
    </citation>
    <scope>NUCLEOTIDE SEQUENCE</scope>
</reference>